<protein>
    <submittedName>
        <fullName evidence="2">Uncharacterized protein</fullName>
    </submittedName>
</protein>
<reference evidence="2" key="1">
    <citation type="submission" date="2022-11" db="UniProtKB">
        <authorList>
            <consortium name="WormBaseParasite"/>
        </authorList>
    </citation>
    <scope>IDENTIFICATION</scope>
</reference>
<proteinExistence type="predicted"/>
<sequence>MQISKYFRFKEFPFYAVKNVDFNGIEWLHNFGQIPQILDLDNLSKPLWITKKLICSYFPQNSKELSNLLSKVVVCDINYLEIENQILTFEEFKFLSARKNITTFEFSFSQIEYGNGEIMSMDELIKCLPKIKNFYL</sequence>
<name>A0AC34FNU9_9BILA</name>
<organism evidence="1 2">
    <name type="scientific">Panagrolaimus sp. ES5</name>
    <dbReference type="NCBI Taxonomy" id="591445"/>
    <lineage>
        <taxon>Eukaryota</taxon>
        <taxon>Metazoa</taxon>
        <taxon>Ecdysozoa</taxon>
        <taxon>Nematoda</taxon>
        <taxon>Chromadorea</taxon>
        <taxon>Rhabditida</taxon>
        <taxon>Tylenchina</taxon>
        <taxon>Panagrolaimomorpha</taxon>
        <taxon>Panagrolaimoidea</taxon>
        <taxon>Panagrolaimidae</taxon>
        <taxon>Panagrolaimus</taxon>
    </lineage>
</organism>
<evidence type="ECO:0000313" key="1">
    <source>
        <dbReference type="Proteomes" id="UP000887579"/>
    </source>
</evidence>
<evidence type="ECO:0000313" key="2">
    <source>
        <dbReference type="WBParaSite" id="ES5_v2.g19055.t1"/>
    </source>
</evidence>
<accession>A0AC34FNU9</accession>
<dbReference type="Proteomes" id="UP000887579">
    <property type="component" value="Unplaced"/>
</dbReference>
<dbReference type="WBParaSite" id="ES5_v2.g19055.t1">
    <property type="protein sequence ID" value="ES5_v2.g19055.t1"/>
    <property type="gene ID" value="ES5_v2.g19055"/>
</dbReference>